<protein>
    <recommendedName>
        <fullName evidence="3">SprT-like domain-containing protein</fullName>
    </recommendedName>
</protein>
<dbReference type="Proteomes" id="UP000028542">
    <property type="component" value="Unassembled WGS sequence"/>
</dbReference>
<evidence type="ECO:0000313" key="2">
    <source>
        <dbReference type="Proteomes" id="UP000028542"/>
    </source>
</evidence>
<comment type="caution">
    <text evidence="1">The sequence shown here is derived from an EMBL/GenBank/DDBJ whole genome shotgun (WGS) entry which is preliminary data.</text>
</comment>
<dbReference type="AlphaFoldDB" id="A0A084JE17"/>
<keyword evidence="2" id="KW-1185">Reference proteome</keyword>
<evidence type="ECO:0000313" key="1">
    <source>
        <dbReference type="EMBL" id="KEZ87201.1"/>
    </source>
</evidence>
<dbReference type="EMBL" id="JPMD01000014">
    <property type="protein sequence ID" value="KEZ87201.1"/>
    <property type="molecule type" value="Genomic_DNA"/>
</dbReference>
<name>A0A084JE17_9CLOT</name>
<reference evidence="1 2" key="1">
    <citation type="submission" date="2014-07" db="EMBL/GenBank/DDBJ databases">
        <title>Draft genome of Clostridium sulfidigenes 113A isolated from sediments associated with methane hydrate from Krishna Godavari basin.</title>
        <authorList>
            <person name="Honkalas V.S."/>
            <person name="Dabir A.P."/>
            <person name="Arora P."/>
            <person name="Dhakephalkar P.K."/>
        </authorList>
    </citation>
    <scope>NUCLEOTIDE SEQUENCE [LARGE SCALE GENOMIC DNA]</scope>
    <source>
        <strain evidence="1 2">113A</strain>
    </source>
</reference>
<dbReference type="RefSeq" id="WP_035131406.1">
    <property type="nucleotide sequence ID" value="NZ_JPMD01000014.1"/>
</dbReference>
<dbReference type="eggNOG" id="ENOG502ZY2C">
    <property type="taxonomic scope" value="Bacteria"/>
</dbReference>
<organism evidence="1 2">
    <name type="scientific">Clostridium sulfidigenes</name>
    <dbReference type="NCBI Taxonomy" id="318464"/>
    <lineage>
        <taxon>Bacteria</taxon>
        <taxon>Bacillati</taxon>
        <taxon>Bacillota</taxon>
        <taxon>Clostridia</taxon>
        <taxon>Eubacteriales</taxon>
        <taxon>Clostridiaceae</taxon>
        <taxon>Clostridium</taxon>
    </lineage>
</organism>
<proteinExistence type="predicted"/>
<sequence>MIDTEVNKNDKVNMRDFIKKDFCRRRKLNVLNSIDILTLENISNLINIYDGYVLKGYLVNAIPKGIKVSLSNRMTSSAGKTIFSKRGRECTYEIRISNRVIKEYIEDNRSKFVCGIEAKDALEALMLILEHELCHVIEFSEYGSSNCKGERFKNIAFNLFGHTSSYHEILKSKDVLNKTINNSFVKGQVVQFKYKGIFYEGIISNINKRATVMVKDIKGTYRDNHGLSYSKWYIPLKLLINKE</sequence>
<accession>A0A084JE17</accession>
<evidence type="ECO:0008006" key="3">
    <source>
        <dbReference type="Google" id="ProtNLM"/>
    </source>
</evidence>
<gene>
    <name evidence="1" type="ORF">IO99_06325</name>
</gene>